<feature type="domain" description="60S ribosomal export protein NMD3 OB-fold" evidence="10">
    <location>
        <begin position="322"/>
        <end position="416"/>
    </location>
</feature>
<dbReference type="GO" id="GO:0000055">
    <property type="term" value="P:ribosomal large subunit export from nucleus"/>
    <property type="evidence" value="ECO:0007669"/>
    <property type="project" value="TreeGrafter"/>
</dbReference>
<accession>A0A914XE13</accession>
<dbReference type="AlphaFoldDB" id="A0A914XE13"/>
<proteinExistence type="inferred from homology"/>
<evidence type="ECO:0000259" key="11">
    <source>
        <dbReference type="Pfam" id="PF21193"/>
    </source>
</evidence>
<dbReference type="InterPro" id="IPR048898">
    <property type="entry name" value="OB_NMD3"/>
</dbReference>
<dbReference type="GO" id="GO:0043023">
    <property type="term" value="F:ribosomal large subunit binding"/>
    <property type="evidence" value="ECO:0007669"/>
    <property type="project" value="InterPro"/>
</dbReference>
<evidence type="ECO:0000256" key="3">
    <source>
        <dbReference type="ARBA" id="ARBA00017035"/>
    </source>
</evidence>
<feature type="domain" description="60S ribosomal export protein NMD3 SH3" evidence="11">
    <location>
        <begin position="258"/>
        <end position="306"/>
    </location>
</feature>
<dbReference type="PANTHER" id="PTHR12746">
    <property type="entry name" value="NONSENSE-MEDIATED MRNA DECAY PROTEIN 3"/>
    <property type="match status" value="1"/>
</dbReference>
<evidence type="ECO:0000256" key="1">
    <source>
        <dbReference type="ARBA" id="ARBA00002269"/>
    </source>
</evidence>
<evidence type="ECO:0000259" key="9">
    <source>
        <dbReference type="Pfam" id="PF04981"/>
    </source>
</evidence>
<dbReference type="InterPro" id="IPR007064">
    <property type="entry name" value="Nmd3_N"/>
</dbReference>
<comment type="similarity">
    <text evidence="2 8">Belongs to the NMD3 family.</text>
</comment>
<comment type="subcellular location">
    <subcellularLocation>
        <location evidence="8">Cytoplasm</location>
    </subcellularLocation>
    <subcellularLocation>
        <location evidence="8">Nucleus</location>
    </subcellularLocation>
</comment>
<keyword evidence="7 8" id="KW-0539">Nucleus</keyword>
<reference evidence="13" key="1">
    <citation type="submission" date="2022-11" db="UniProtKB">
        <authorList>
            <consortium name="WormBaseParasite"/>
        </authorList>
    </citation>
    <scope>IDENTIFICATION</scope>
</reference>
<evidence type="ECO:0000256" key="8">
    <source>
        <dbReference type="RuleBase" id="RU364108"/>
    </source>
</evidence>
<name>A0A914XE13_9BILA</name>
<sequence>MDGGESEMNYMEEEVIARPTTTRILCCECGVSIEPNPVNMCVGCVRSRVDITEGIPKTNQLFMCKFCDRYLQPPNGWIFAAPESKELLSLCLKRMKTTLTKLRLTDAAFIWTEPHCKRLKVKLTVQKEVLAGAILQQVFVVEFTVYNQMCDDCRRAEAKDFWRACVQVRQKCEFKKTMFYLEQLVLKHKAHVNTTGVKPVATGIDFFYPKLQDARKLVDFINGALPSRYQYAQELVTHDTKNNTYDYKHTFCIELVPICKDNVVCLPKKAAQQLGNMPQILVCFRVSSVVSLIDPMTGQTADVSSQVYFREPFEALAQSKQLVEFYVIDVEPVNVERTAGHGHISNKHEVADVWVMRSNEVGVAGADSIYTRTHLGHLLKPGDTVMGFDIRNCNANNRIFDEMPQDKVPDVVLVKKVFSRVMRQRRRKWKLHRLAEGGGNILPETASLENDYEAFLEDLEDDPVLRENVNIYKDPRKMAMAVETDDEDEDLPSAPTLQEMLDDLHLDDEPMPEAEADE</sequence>
<dbReference type="GO" id="GO:0005737">
    <property type="term" value="C:cytoplasm"/>
    <property type="evidence" value="ECO:0007669"/>
    <property type="project" value="UniProtKB-SubCell"/>
</dbReference>
<dbReference type="GO" id="GO:0005634">
    <property type="term" value="C:nucleus"/>
    <property type="evidence" value="ECO:0007669"/>
    <property type="project" value="UniProtKB-SubCell"/>
</dbReference>
<dbReference type="GO" id="GO:0015031">
    <property type="term" value="P:protein transport"/>
    <property type="evidence" value="ECO:0007669"/>
    <property type="project" value="UniProtKB-KW"/>
</dbReference>
<organism evidence="12 13">
    <name type="scientific">Plectus sambesii</name>
    <dbReference type="NCBI Taxonomy" id="2011161"/>
    <lineage>
        <taxon>Eukaryota</taxon>
        <taxon>Metazoa</taxon>
        <taxon>Ecdysozoa</taxon>
        <taxon>Nematoda</taxon>
        <taxon>Chromadorea</taxon>
        <taxon>Plectida</taxon>
        <taxon>Plectina</taxon>
        <taxon>Plectoidea</taxon>
        <taxon>Plectidae</taxon>
        <taxon>Plectus</taxon>
    </lineage>
</organism>
<dbReference type="PANTHER" id="PTHR12746:SF2">
    <property type="entry name" value="60S RIBOSOMAL EXPORT PROTEIN NMD3"/>
    <property type="match status" value="1"/>
</dbReference>
<keyword evidence="6 8" id="KW-0653">Protein transport</keyword>
<keyword evidence="12" id="KW-1185">Reference proteome</keyword>
<comment type="function">
    <text evidence="1 8">Acts as an adapter for the XPO1/CRM1-mediated export of the 60S ribosomal subunit.</text>
</comment>
<evidence type="ECO:0000256" key="7">
    <source>
        <dbReference type="ARBA" id="ARBA00023242"/>
    </source>
</evidence>
<dbReference type="WBParaSite" id="PSAMB.scaffold75size85408.g1439.t1">
    <property type="protein sequence ID" value="PSAMB.scaffold75size85408.g1439.t1"/>
    <property type="gene ID" value="PSAMB.scaffold75size85408.g1439"/>
</dbReference>
<evidence type="ECO:0000313" key="13">
    <source>
        <dbReference type="WBParaSite" id="PSAMB.scaffold75size85408.g1439.t1"/>
    </source>
</evidence>
<keyword evidence="5 8" id="KW-0963">Cytoplasm</keyword>
<keyword evidence="4 8" id="KW-0813">Transport</keyword>
<dbReference type="InterPro" id="IPR039768">
    <property type="entry name" value="Nmd3"/>
</dbReference>
<dbReference type="Pfam" id="PF21192">
    <property type="entry name" value="OB_NMD3"/>
    <property type="match status" value="1"/>
</dbReference>
<protein>
    <recommendedName>
        <fullName evidence="3 8">60S ribosomal export protein NMD3</fullName>
    </recommendedName>
</protein>
<evidence type="ECO:0000313" key="12">
    <source>
        <dbReference type="Proteomes" id="UP000887566"/>
    </source>
</evidence>
<evidence type="ECO:0000256" key="6">
    <source>
        <dbReference type="ARBA" id="ARBA00022927"/>
    </source>
</evidence>
<dbReference type="Pfam" id="PF04981">
    <property type="entry name" value="NMD3"/>
    <property type="match status" value="1"/>
</dbReference>
<dbReference type="Proteomes" id="UP000887566">
    <property type="component" value="Unplaced"/>
</dbReference>
<evidence type="ECO:0000256" key="4">
    <source>
        <dbReference type="ARBA" id="ARBA00022448"/>
    </source>
</evidence>
<dbReference type="InterPro" id="IPR048899">
    <property type="entry name" value="NMD_SH3"/>
</dbReference>
<feature type="domain" description="Nmd3 N-terminal" evidence="9">
    <location>
        <begin position="26"/>
        <end position="255"/>
    </location>
</feature>
<dbReference type="Pfam" id="PF21193">
    <property type="entry name" value="NMD_SH3"/>
    <property type="match status" value="1"/>
</dbReference>
<evidence type="ECO:0000259" key="10">
    <source>
        <dbReference type="Pfam" id="PF21192"/>
    </source>
</evidence>
<evidence type="ECO:0000256" key="5">
    <source>
        <dbReference type="ARBA" id="ARBA00022490"/>
    </source>
</evidence>
<evidence type="ECO:0000256" key="2">
    <source>
        <dbReference type="ARBA" id="ARBA00009794"/>
    </source>
</evidence>